<dbReference type="Proteomes" id="UP000320176">
    <property type="component" value="Unassembled WGS sequence"/>
</dbReference>
<keyword evidence="3" id="KW-1185">Reference proteome</keyword>
<evidence type="ECO:0000313" key="2">
    <source>
        <dbReference type="EMBL" id="TWT86397.1"/>
    </source>
</evidence>
<reference evidence="2 3" key="1">
    <citation type="submission" date="2019-02" db="EMBL/GenBank/DDBJ databases">
        <title>Deep-cultivation of Planctomycetes and their phenomic and genomic characterization uncovers novel biology.</title>
        <authorList>
            <person name="Wiegand S."/>
            <person name="Jogler M."/>
            <person name="Boedeker C."/>
            <person name="Pinto D."/>
            <person name="Vollmers J."/>
            <person name="Rivas-Marin E."/>
            <person name="Kohn T."/>
            <person name="Peeters S.H."/>
            <person name="Heuer A."/>
            <person name="Rast P."/>
            <person name="Oberbeckmann S."/>
            <person name="Bunk B."/>
            <person name="Jeske O."/>
            <person name="Meyerdierks A."/>
            <person name="Storesund J.E."/>
            <person name="Kallscheuer N."/>
            <person name="Luecker S."/>
            <person name="Lage O.M."/>
            <person name="Pohl T."/>
            <person name="Merkel B.J."/>
            <person name="Hornburger P."/>
            <person name="Mueller R.-W."/>
            <person name="Bruemmer F."/>
            <person name="Labrenz M."/>
            <person name="Spormann A.M."/>
            <person name="Op Den Camp H."/>
            <person name="Overmann J."/>
            <person name="Amann R."/>
            <person name="Jetten M.S.M."/>
            <person name="Mascher T."/>
            <person name="Medema M.H."/>
            <person name="Devos D.P."/>
            <person name="Kaster A.-K."/>
            <person name="Ovreas L."/>
            <person name="Rohde M."/>
            <person name="Galperin M.Y."/>
            <person name="Jogler C."/>
        </authorList>
    </citation>
    <scope>NUCLEOTIDE SEQUENCE [LARGE SCALE GENOMIC DNA]</scope>
    <source>
        <strain evidence="2 3">Pla52n</strain>
    </source>
</reference>
<evidence type="ECO:0000256" key="1">
    <source>
        <dbReference type="SAM" id="MobiDB-lite"/>
    </source>
</evidence>
<accession>A0A5C5ZH66</accession>
<dbReference type="RefSeq" id="WP_197455184.1">
    <property type="nucleotide sequence ID" value="NZ_CP151726.1"/>
</dbReference>
<dbReference type="AlphaFoldDB" id="A0A5C5ZH66"/>
<organism evidence="2 3">
    <name type="scientific">Stieleria varia</name>
    <dbReference type="NCBI Taxonomy" id="2528005"/>
    <lineage>
        <taxon>Bacteria</taxon>
        <taxon>Pseudomonadati</taxon>
        <taxon>Planctomycetota</taxon>
        <taxon>Planctomycetia</taxon>
        <taxon>Pirellulales</taxon>
        <taxon>Pirellulaceae</taxon>
        <taxon>Stieleria</taxon>
    </lineage>
</organism>
<protein>
    <recommendedName>
        <fullName evidence="4">ISKra4 family transposase</fullName>
    </recommendedName>
</protein>
<dbReference type="EMBL" id="SJPN01000047">
    <property type="protein sequence ID" value="TWT86397.1"/>
    <property type="molecule type" value="Genomic_DNA"/>
</dbReference>
<feature type="compositionally biased region" description="Polar residues" evidence="1">
    <location>
        <begin position="9"/>
        <end position="22"/>
    </location>
</feature>
<dbReference type="NCBIfam" id="NF033572">
    <property type="entry name" value="transpos_ISKra4"/>
    <property type="match status" value="1"/>
</dbReference>
<feature type="region of interest" description="Disordered" evidence="1">
    <location>
        <begin position="267"/>
        <end position="293"/>
    </location>
</feature>
<sequence length="525" mass="59272">MSVEHSSDIDNPTSSSFPQSPEQIAEKLQQCGDTIREHVVNASKCGQSFDETERAVWNLVLKTGFLAMELFTKLQGKGDLGDQAVSESGKTLRRSEKPTDTVVRSIFGEHAFQQYTYSPGKNKRIELHPISARMQLPEHRWSYLLQEFSQMFCVESAFNQAADNLELVFGAKFSIDTLEQTSQRMGVQADAFLDDLPTPKKKDEAELLVASADCKGVPLIKDDAAKVAAFETAKKRPGNRRMATVTSAYTVDPYVRTAEQIVAALFRDDKEPGTQSRKSKKKRPRPKHKHTSAHFPATFVDDDTEVPISGIHEGIAWLADQVSVRRKKLQVIILLMDGQQSLWEVAQLHLGDDPLVVPILDIIHVATYVWEASSLFEKSSEKRAAFTRERLLKILRGEVNGVIRGLRRMGSLGKLKGDKLKDLRRICGYFEKHKDRMRYDEYLAAGYPIASGVIEGACGHLVKDRMERSGMRWTLEAARSMLNVRAVFQSDYWDKFCKQRVTELSESTHPNRNMVCHYTPLTMAC</sequence>
<name>A0A5C5ZH66_9BACT</name>
<evidence type="ECO:0008006" key="4">
    <source>
        <dbReference type="Google" id="ProtNLM"/>
    </source>
</evidence>
<proteinExistence type="predicted"/>
<feature type="compositionally biased region" description="Basic residues" evidence="1">
    <location>
        <begin position="277"/>
        <end position="292"/>
    </location>
</feature>
<feature type="region of interest" description="Disordered" evidence="1">
    <location>
        <begin position="1"/>
        <end position="25"/>
    </location>
</feature>
<gene>
    <name evidence="2" type="ORF">Pla52n_70870</name>
</gene>
<comment type="caution">
    <text evidence="2">The sequence shown here is derived from an EMBL/GenBank/DDBJ whole genome shotgun (WGS) entry which is preliminary data.</text>
</comment>
<evidence type="ECO:0000313" key="3">
    <source>
        <dbReference type="Proteomes" id="UP000320176"/>
    </source>
</evidence>